<dbReference type="PROSITE" id="PS51354">
    <property type="entry name" value="GLUTAREDOXIN_2"/>
    <property type="match status" value="1"/>
</dbReference>
<reference evidence="3" key="1">
    <citation type="submission" date="2017-02" db="UniProtKB">
        <authorList>
            <consortium name="WormBaseParasite"/>
        </authorList>
    </citation>
    <scope>IDENTIFICATION</scope>
</reference>
<gene>
    <name evidence="1" type="ORF">HNAJ_LOCUS10141</name>
</gene>
<keyword evidence="2" id="KW-1185">Reference proteome</keyword>
<dbReference type="AlphaFoldDB" id="A0A0R3TRD7"/>
<protein>
    <submittedName>
        <fullName evidence="3">Glutaredoxin domain-containing protein</fullName>
    </submittedName>
</protein>
<dbReference type="STRING" id="102285.A0A0R3TRD7"/>
<dbReference type="Gene3D" id="3.40.30.10">
    <property type="entry name" value="Glutaredoxin"/>
    <property type="match status" value="1"/>
</dbReference>
<name>A0A0R3TRD7_RODNA</name>
<dbReference type="EMBL" id="UZAE01012897">
    <property type="protein sequence ID" value="VDO07265.1"/>
    <property type="molecule type" value="Genomic_DNA"/>
</dbReference>
<dbReference type="WBParaSite" id="HNAJ_0001014601-mRNA-1">
    <property type="protein sequence ID" value="HNAJ_0001014601-mRNA-1"/>
    <property type="gene ID" value="HNAJ_0001014601"/>
</dbReference>
<reference evidence="1 2" key="2">
    <citation type="submission" date="2018-11" db="EMBL/GenBank/DDBJ databases">
        <authorList>
            <consortium name="Pathogen Informatics"/>
        </authorList>
    </citation>
    <scope>NUCLEOTIDE SEQUENCE [LARGE SCALE GENOMIC DNA]</scope>
</reference>
<accession>A0A0R3TRD7</accession>
<evidence type="ECO:0000313" key="2">
    <source>
        <dbReference type="Proteomes" id="UP000278807"/>
    </source>
</evidence>
<dbReference type="InterPro" id="IPR036249">
    <property type="entry name" value="Thioredoxin-like_sf"/>
</dbReference>
<evidence type="ECO:0000313" key="3">
    <source>
        <dbReference type="WBParaSite" id="HNAJ_0001014601-mRNA-1"/>
    </source>
</evidence>
<organism evidence="3">
    <name type="scientific">Rodentolepis nana</name>
    <name type="common">Dwarf tapeworm</name>
    <name type="synonym">Hymenolepis nana</name>
    <dbReference type="NCBI Taxonomy" id="102285"/>
    <lineage>
        <taxon>Eukaryota</taxon>
        <taxon>Metazoa</taxon>
        <taxon>Spiralia</taxon>
        <taxon>Lophotrochozoa</taxon>
        <taxon>Platyhelminthes</taxon>
        <taxon>Cestoda</taxon>
        <taxon>Eucestoda</taxon>
        <taxon>Cyclophyllidea</taxon>
        <taxon>Hymenolepididae</taxon>
        <taxon>Rodentolepis</taxon>
    </lineage>
</organism>
<evidence type="ECO:0000313" key="1">
    <source>
        <dbReference type="EMBL" id="VDO07265.1"/>
    </source>
</evidence>
<proteinExistence type="predicted"/>
<dbReference type="Proteomes" id="UP000278807">
    <property type="component" value="Unassembled WGS sequence"/>
</dbReference>
<sequence length="110" mass="12552">MDTRSFIDAKIAAKPILLIGKSCDSLTKYVEKYINDNGIARSRPGFFETLYIDGRQDVSVIDTYIYQKWLTKCRTAPHLFINGIYIGGGMDLITQIRQGILERILNSIFE</sequence>
<dbReference type="OrthoDB" id="418495at2759"/>
<dbReference type="SUPFAM" id="SSF52833">
    <property type="entry name" value="Thioredoxin-like"/>
    <property type="match status" value="1"/>
</dbReference>